<accession>A0A9P5EF07</accession>
<dbReference type="Pfam" id="PF13637">
    <property type="entry name" value="Ank_4"/>
    <property type="match status" value="1"/>
</dbReference>
<protein>
    <submittedName>
        <fullName evidence="1">Ankyrin repeat domain containing protein 50</fullName>
    </submittedName>
</protein>
<organism evidence="1 2">
    <name type="scientific">Fusarium agapanthi</name>
    <dbReference type="NCBI Taxonomy" id="1803897"/>
    <lineage>
        <taxon>Eukaryota</taxon>
        <taxon>Fungi</taxon>
        <taxon>Dikarya</taxon>
        <taxon>Ascomycota</taxon>
        <taxon>Pezizomycotina</taxon>
        <taxon>Sordariomycetes</taxon>
        <taxon>Hypocreomycetidae</taxon>
        <taxon>Hypocreales</taxon>
        <taxon>Nectriaceae</taxon>
        <taxon>Fusarium</taxon>
        <taxon>Fusarium fujikuroi species complex</taxon>
    </lineage>
</organism>
<proteinExistence type="predicted"/>
<evidence type="ECO:0000313" key="2">
    <source>
        <dbReference type="Proteomes" id="UP000737391"/>
    </source>
</evidence>
<evidence type="ECO:0000313" key="1">
    <source>
        <dbReference type="EMBL" id="KAF4500404.1"/>
    </source>
</evidence>
<dbReference type="InterPro" id="IPR002110">
    <property type="entry name" value="Ankyrin_rpt"/>
</dbReference>
<dbReference type="Gene3D" id="1.25.40.20">
    <property type="entry name" value="Ankyrin repeat-containing domain"/>
    <property type="match status" value="1"/>
</dbReference>
<dbReference type="InterPro" id="IPR036770">
    <property type="entry name" value="Ankyrin_rpt-contain_sf"/>
</dbReference>
<comment type="caution">
    <text evidence="1">The sequence shown here is derived from an EMBL/GenBank/DDBJ whole genome shotgun (WGS) entry which is preliminary data.</text>
</comment>
<dbReference type="Proteomes" id="UP000737391">
    <property type="component" value="Unassembled WGS sequence"/>
</dbReference>
<dbReference type="EMBL" id="LUFC02000198">
    <property type="protein sequence ID" value="KAF4500404.1"/>
    <property type="molecule type" value="Genomic_DNA"/>
</dbReference>
<name>A0A9P5EF07_9HYPO</name>
<reference evidence="1" key="1">
    <citation type="submission" date="2020-01" db="EMBL/GenBank/DDBJ databases">
        <title>Identification and distribution of gene clusters putatively required for synthesis of sphingolipid metabolism inhibitors in phylogenetically diverse species of the filamentous fungus Fusarium.</title>
        <authorList>
            <person name="Kim H.-S."/>
            <person name="Busman M."/>
            <person name="Brown D.W."/>
            <person name="Divon H."/>
            <person name="Uhlig S."/>
            <person name="Proctor R.H."/>
        </authorList>
    </citation>
    <scope>NUCLEOTIDE SEQUENCE</scope>
    <source>
        <strain evidence="1">NRRL 31653</strain>
    </source>
</reference>
<dbReference type="AlphaFoldDB" id="A0A9P5EF07"/>
<gene>
    <name evidence="1" type="ORF">FAGAP_3431</name>
</gene>
<sequence>MECLHPRGFAGLSHVEEIPDEPPQQVVTEESGAKNKAILSRLPVSANKTSNIVVLEKMIAQDCNIEVRFEDGSQDLTPVLLAYSKLNATTVKLLAKSVRAGATGHKGQIGLHLCQSSKFQGRRIAKLLLEDSWTPALDANSQDDFHMTAAHIAARIGDVRILEYLFLGSTWQKGC</sequence>
<keyword evidence="2" id="KW-1185">Reference proteome</keyword>
<dbReference type="SUPFAM" id="SSF48403">
    <property type="entry name" value="Ankyrin repeat"/>
    <property type="match status" value="1"/>
</dbReference>
<dbReference type="OrthoDB" id="539213at2759"/>